<reference evidence="2" key="2">
    <citation type="journal article" date="2020" name="Nat. Commun.">
        <title>Large-scale genome sequencing of mycorrhizal fungi provides insights into the early evolution of symbiotic traits.</title>
        <authorList>
            <person name="Miyauchi S."/>
            <person name="Kiss E."/>
            <person name="Kuo A."/>
            <person name="Drula E."/>
            <person name="Kohler A."/>
            <person name="Sanchez-Garcia M."/>
            <person name="Morin E."/>
            <person name="Andreopoulos B."/>
            <person name="Barry K.W."/>
            <person name="Bonito G."/>
            <person name="Buee M."/>
            <person name="Carver A."/>
            <person name="Chen C."/>
            <person name="Cichocki N."/>
            <person name="Clum A."/>
            <person name="Culley D."/>
            <person name="Crous P.W."/>
            <person name="Fauchery L."/>
            <person name="Girlanda M."/>
            <person name="Hayes R.D."/>
            <person name="Keri Z."/>
            <person name="LaButti K."/>
            <person name="Lipzen A."/>
            <person name="Lombard V."/>
            <person name="Magnuson J."/>
            <person name="Maillard F."/>
            <person name="Murat C."/>
            <person name="Nolan M."/>
            <person name="Ohm R.A."/>
            <person name="Pangilinan J."/>
            <person name="Pereira M.F."/>
            <person name="Perotto S."/>
            <person name="Peter M."/>
            <person name="Pfister S."/>
            <person name="Riley R."/>
            <person name="Sitrit Y."/>
            <person name="Stielow J.B."/>
            <person name="Szollosi G."/>
            <person name="Zifcakova L."/>
            <person name="Stursova M."/>
            <person name="Spatafora J.W."/>
            <person name="Tedersoo L."/>
            <person name="Vaario L.M."/>
            <person name="Yamada A."/>
            <person name="Yan M."/>
            <person name="Wang P."/>
            <person name="Xu J."/>
            <person name="Bruns T."/>
            <person name="Baldrian P."/>
            <person name="Vilgalys R."/>
            <person name="Dunand C."/>
            <person name="Henrissat B."/>
            <person name="Grigoriev I.V."/>
            <person name="Hibbett D."/>
            <person name="Nagy L.G."/>
            <person name="Martin F.M."/>
        </authorList>
    </citation>
    <scope>NUCLEOTIDE SEQUENCE</scope>
    <source>
        <strain evidence="2">Prilba</strain>
    </source>
</reference>
<evidence type="ECO:0000256" key="1">
    <source>
        <dbReference type="SAM" id="MobiDB-lite"/>
    </source>
</evidence>
<feature type="compositionally biased region" description="Polar residues" evidence="1">
    <location>
        <begin position="21"/>
        <end position="30"/>
    </location>
</feature>
<gene>
    <name evidence="2" type="ORF">DFH94DRAFT_354577</name>
</gene>
<evidence type="ECO:0000313" key="3">
    <source>
        <dbReference type="Proteomes" id="UP000759537"/>
    </source>
</evidence>
<dbReference type="EMBL" id="WHVB01000046">
    <property type="protein sequence ID" value="KAF8465597.1"/>
    <property type="molecule type" value="Genomic_DNA"/>
</dbReference>
<accession>A0A9P5MPR0</accession>
<dbReference type="Proteomes" id="UP000759537">
    <property type="component" value="Unassembled WGS sequence"/>
</dbReference>
<dbReference type="OrthoDB" id="10508525at2759"/>
<protein>
    <submittedName>
        <fullName evidence="2">Uncharacterized protein</fullName>
    </submittedName>
</protein>
<feature type="compositionally biased region" description="Low complexity" evidence="1">
    <location>
        <begin position="79"/>
        <end position="105"/>
    </location>
</feature>
<feature type="region of interest" description="Disordered" evidence="1">
    <location>
        <begin position="1"/>
        <end position="222"/>
    </location>
</feature>
<proteinExistence type="predicted"/>
<dbReference type="AlphaFoldDB" id="A0A9P5MPR0"/>
<sequence>MSRQPPPPPPPSFPQPFGTPWSANPSQNAAGGSAYGQAGPPQGHTHPSQTYGPGVPPSQLYSSQQPPGPTSHPTRRSTHPTGPTYGHTTSYPSGPAPTSTSGSASHYPSYPDSARYATNSSSMSPHMIQRTVSMPMPTHQHTTQSMHHDGSPPNMMHRPSHSEMSGWPQPTSQGWGHPDVNEGEGDLSDYSGGEFEQSPGTSHLQKKSPPNHPFSSRKKSRESLTFYNIGRMLTSNQNAVCPQRASAQAKAQATALRVGRQYPTDFPVDFVEG</sequence>
<reference evidence="2" key="1">
    <citation type="submission" date="2019-10" db="EMBL/GenBank/DDBJ databases">
        <authorList>
            <consortium name="DOE Joint Genome Institute"/>
            <person name="Kuo A."/>
            <person name="Miyauchi S."/>
            <person name="Kiss E."/>
            <person name="Drula E."/>
            <person name="Kohler A."/>
            <person name="Sanchez-Garcia M."/>
            <person name="Andreopoulos B."/>
            <person name="Barry K.W."/>
            <person name="Bonito G."/>
            <person name="Buee M."/>
            <person name="Carver A."/>
            <person name="Chen C."/>
            <person name="Cichocki N."/>
            <person name="Clum A."/>
            <person name="Culley D."/>
            <person name="Crous P.W."/>
            <person name="Fauchery L."/>
            <person name="Girlanda M."/>
            <person name="Hayes R."/>
            <person name="Keri Z."/>
            <person name="LaButti K."/>
            <person name="Lipzen A."/>
            <person name="Lombard V."/>
            <person name="Magnuson J."/>
            <person name="Maillard F."/>
            <person name="Morin E."/>
            <person name="Murat C."/>
            <person name="Nolan M."/>
            <person name="Ohm R."/>
            <person name="Pangilinan J."/>
            <person name="Pereira M."/>
            <person name="Perotto S."/>
            <person name="Peter M."/>
            <person name="Riley R."/>
            <person name="Sitrit Y."/>
            <person name="Stielow B."/>
            <person name="Szollosi G."/>
            <person name="Zifcakova L."/>
            <person name="Stursova M."/>
            <person name="Spatafora J.W."/>
            <person name="Tedersoo L."/>
            <person name="Vaario L.-M."/>
            <person name="Yamada A."/>
            <person name="Yan M."/>
            <person name="Wang P."/>
            <person name="Xu J."/>
            <person name="Bruns T."/>
            <person name="Baldrian P."/>
            <person name="Vilgalys R."/>
            <person name="Henrissat B."/>
            <person name="Grigoriev I.V."/>
            <person name="Hibbett D."/>
            <person name="Nagy L.G."/>
            <person name="Martin F.M."/>
        </authorList>
    </citation>
    <scope>NUCLEOTIDE SEQUENCE</scope>
    <source>
        <strain evidence="2">Prilba</strain>
    </source>
</reference>
<organism evidence="2 3">
    <name type="scientific">Russula ochroleuca</name>
    <dbReference type="NCBI Taxonomy" id="152965"/>
    <lineage>
        <taxon>Eukaryota</taxon>
        <taxon>Fungi</taxon>
        <taxon>Dikarya</taxon>
        <taxon>Basidiomycota</taxon>
        <taxon>Agaricomycotina</taxon>
        <taxon>Agaricomycetes</taxon>
        <taxon>Russulales</taxon>
        <taxon>Russulaceae</taxon>
        <taxon>Russula</taxon>
    </lineage>
</organism>
<feature type="compositionally biased region" description="Pro residues" evidence="1">
    <location>
        <begin position="1"/>
        <end position="14"/>
    </location>
</feature>
<keyword evidence="3" id="KW-1185">Reference proteome</keyword>
<comment type="caution">
    <text evidence="2">The sequence shown here is derived from an EMBL/GenBank/DDBJ whole genome shotgun (WGS) entry which is preliminary data.</text>
</comment>
<name>A0A9P5MPR0_9AGAM</name>
<evidence type="ECO:0000313" key="2">
    <source>
        <dbReference type="EMBL" id="KAF8465597.1"/>
    </source>
</evidence>